<feature type="compositionally biased region" description="Basic and acidic residues" evidence="6">
    <location>
        <begin position="333"/>
        <end position="344"/>
    </location>
</feature>
<dbReference type="PANTHER" id="PTHR23110">
    <property type="entry name" value="BTB DOMAIN TRANSCRIPTION FACTOR"/>
    <property type="match status" value="1"/>
</dbReference>
<feature type="non-terminal residue" evidence="9">
    <location>
        <position position="1"/>
    </location>
</feature>
<feature type="region of interest" description="Disordered" evidence="6">
    <location>
        <begin position="788"/>
        <end position="809"/>
    </location>
</feature>
<dbReference type="CDD" id="cd18315">
    <property type="entry name" value="BTB_POZ_BAB-like"/>
    <property type="match status" value="1"/>
</dbReference>
<dbReference type="Pfam" id="PF04500">
    <property type="entry name" value="FLYWCH"/>
    <property type="match status" value="1"/>
</dbReference>
<feature type="region of interest" description="Disordered" evidence="6">
    <location>
        <begin position="221"/>
        <end position="245"/>
    </location>
</feature>
<evidence type="ECO:0000256" key="2">
    <source>
        <dbReference type="ARBA" id="ARBA00022723"/>
    </source>
</evidence>
<comment type="subcellular location">
    <subcellularLocation>
        <location evidence="1">Nucleus</location>
    </subcellularLocation>
</comment>
<feature type="region of interest" description="Disordered" evidence="6">
    <location>
        <begin position="742"/>
        <end position="775"/>
    </location>
</feature>
<keyword evidence="10" id="KW-1185">Reference proteome</keyword>
<feature type="compositionally biased region" description="Basic and acidic residues" evidence="6">
    <location>
        <begin position="557"/>
        <end position="567"/>
    </location>
</feature>
<comment type="caution">
    <text evidence="9">The sequence shown here is derived from an EMBL/GenBank/DDBJ whole genome shotgun (WGS) entry which is preliminary data.</text>
</comment>
<evidence type="ECO:0000256" key="7">
    <source>
        <dbReference type="SAM" id="SignalP"/>
    </source>
</evidence>
<feature type="chain" id="PRO_5040181978" evidence="7">
    <location>
        <begin position="18"/>
        <end position="986"/>
    </location>
</feature>
<dbReference type="InterPro" id="IPR051095">
    <property type="entry name" value="Dros_DevTransReg"/>
</dbReference>
<feature type="region of interest" description="Disordered" evidence="6">
    <location>
        <begin position="374"/>
        <end position="430"/>
    </location>
</feature>
<feature type="compositionally biased region" description="Polar residues" evidence="6">
    <location>
        <begin position="45"/>
        <end position="58"/>
    </location>
</feature>
<dbReference type="SMART" id="SM00225">
    <property type="entry name" value="BTB"/>
    <property type="match status" value="1"/>
</dbReference>
<keyword evidence="7" id="KW-0732">Signal</keyword>
<dbReference type="Gene3D" id="2.20.25.240">
    <property type="match status" value="1"/>
</dbReference>
<name>A0A9Q0MST2_9DIPT</name>
<dbReference type="Proteomes" id="UP001151699">
    <property type="component" value="Chromosome X"/>
</dbReference>
<reference evidence="9" key="1">
    <citation type="submission" date="2022-07" db="EMBL/GenBank/DDBJ databases">
        <authorList>
            <person name="Trinca V."/>
            <person name="Uliana J.V.C."/>
            <person name="Torres T.T."/>
            <person name="Ward R.J."/>
            <person name="Monesi N."/>
        </authorList>
    </citation>
    <scope>NUCLEOTIDE SEQUENCE</scope>
    <source>
        <strain evidence="9">HSMRA1968</strain>
        <tissue evidence="9">Whole embryos</tissue>
    </source>
</reference>
<evidence type="ECO:0000256" key="5">
    <source>
        <dbReference type="ARBA" id="ARBA00023242"/>
    </source>
</evidence>
<feature type="signal peptide" evidence="7">
    <location>
        <begin position="1"/>
        <end position="17"/>
    </location>
</feature>
<feature type="region of interest" description="Disordered" evidence="6">
    <location>
        <begin position="553"/>
        <end position="578"/>
    </location>
</feature>
<dbReference type="InterPro" id="IPR007588">
    <property type="entry name" value="Znf_FLYWCH"/>
</dbReference>
<evidence type="ECO:0000259" key="8">
    <source>
        <dbReference type="PROSITE" id="PS50097"/>
    </source>
</evidence>
<feature type="compositionally biased region" description="Low complexity" evidence="6">
    <location>
        <begin position="413"/>
        <end position="423"/>
    </location>
</feature>
<dbReference type="GO" id="GO:0008270">
    <property type="term" value="F:zinc ion binding"/>
    <property type="evidence" value="ECO:0007669"/>
    <property type="project" value="UniProtKB-KW"/>
</dbReference>
<feature type="compositionally biased region" description="Polar residues" evidence="6">
    <location>
        <begin position="788"/>
        <end position="799"/>
    </location>
</feature>
<evidence type="ECO:0000313" key="10">
    <source>
        <dbReference type="Proteomes" id="UP001151699"/>
    </source>
</evidence>
<keyword evidence="3" id="KW-0863">Zinc-finger</keyword>
<evidence type="ECO:0000256" key="4">
    <source>
        <dbReference type="ARBA" id="ARBA00022833"/>
    </source>
</evidence>
<protein>
    <submittedName>
        <fullName evidence="9">Longitudinals lacking protein-like</fullName>
    </submittedName>
</protein>
<evidence type="ECO:0000256" key="1">
    <source>
        <dbReference type="ARBA" id="ARBA00004123"/>
    </source>
</evidence>
<dbReference type="GO" id="GO:0005634">
    <property type="term" value="C:nucleus"/>
    <property type="evidence" value="ECO:0007669"/>
    <property type="project" value="UniProtKB-SubCell"/>
</dbReference>
<evidence type="ECO:0000256" key="6">
    <source>
        <dbReference type="SAM" id="MobiDB-lite"/>
    </source>
</evidence>
<sequence>MLLVTFVLSISIISMLAACVCCRKSVPKNELMGLEGMVKLKNPDHNSANDIISISNDPKSNDMEAKRSSTAPHRSLPDIPISEPPAGDTSSDLYATVGDKVAEKPQGRSPSTSMKKLASVSQHSSISQADDVSSPYARVRSPPHAYDKVRPAEHPYAQVKAAPASANAENSSSSNDLLVSNRRDSDQSLSNEELPRIPPQVHTVSAASAIAGRISASQELPYMTPPIAPPQQHFSGDSQDSSKGYTSISVREPLANIIAQTNQQMSNTRRRELIDSHYATVSDDSDEMYAAIEDPNNQGDLYTSGSETYAQIQPHVSLTVAAEINNIPSTSKANDDVSKTDKTPMVDQSPQRHSIISSHHEESHLPTPLENLRSVHSRQASSSSSVGNLGSPKPEKRQANSPLPPTPKSTHYLSNSNLTNTSSVPSGRNSAASVIEVQPIGSTSRQVSRENLCIDPKKHNDEFMRKKGHIEDLYAKVMKKNKLSNAPSQNTSPVPYRKSFQDMTSRPSLFLSDPDINLDEDALSTRSIQPNDRNSTAFVGTTKNDYETIDKRRHRSSTYDDQKDHGYETIPASGSNQTVTMTDGVDQHKSRSSAPAGLLAHGIQKVSQNSLVIFHGVATSESVYTFNMDDEFALCWNNFQDNLSTGFQNLFDRGDLVDVTLACDGKLLQAHKIVLAICSPYFQEMFITNPCKHPIIILKDVTFTVMSELLQFMYQGVVNVKHTDLASFMKIAQSLQIKGLATSANQKSPPSPTQSNNSITSKTNQGNSTENFPSNNVIETKINTALFSNKTDGVPTPNSNKRHGDFNGAESLTMFPRKQLRRSLDTTENDISADSIENMSSDEMFLPPIPQISMMESSRFDIHNVKREAEPLLSPGGIRNMIPPGFNFEYNSSVYGKNVEYPNDLHMGNDFPKSSAGNHMDIPAVAPGEKWSQGKLEFMLSQRGKPLLLHDNHTFGIQYIRKDKKYWQCNLSRKFNCKARVTTTET</sequence>
<dbReference type="InterPro" id="IPR011333">
    <property type="entry name" value="SKP1/BTB/POZ_sf"/>
</dbReference>
<feature type="compositionally biased region" description="Polar residues" evidence="6">
    <location>
        <begin position="232"/>
        <end position="245"/>
    </location>
</feature>
<dbReference type="PROSITE" id="PS50097">
    <property type="entry name" value="BTB"/>
    <property type="match status" value="1"/>
</dbReference>
<evidence type="ECO:0000313" key="9">
    <source>
        <dbReference type="EMBL" id="KAJ6637331.1"/>
    </source>
</evidence>
<dbReference type="Gene3D" id="3.30.710.10">
    <property type="entry name" value="Potassium Channel Kv1.1, Chain A"/>
    <property type="match status" value="1"/>
</dbReference>
<keyword evidence="4" id="KW-0862">Zinc</keyword>
<dbReference type="EMBL" id="WJQU01000003">
    <property type="protein sequence ID" value="KAJ6637331.1"/>
    <property type="molecule type" value="Genomic_DNA"/>
</dbReference>
<keyword evidence="2" id="KW-0479">Metal-binding</keyword>
<feature type="compositionally biased region" description="Low complexity" evidence="6">
    <location>
        <begin position="161"/>
        <end position="180"/>
    </location>
</feature>
<dbReference type="InterPro" id="IPR000210">
    <property type="entry name" value="BTB/POZ_dom"/>
</dbReference>
<accession>A0A9Q0MST2</accession>
<dbReference type="GO" id="GO:0006357">
    <property type="term" value="P:regulation of transcription by RNA polymerase II"/>
    <property type="evidence" value="ECO:0007669"/>
    <property type="project" value="TreeGrafter"/>
</dbReference>
<feature type="domain" description="BTB" evidence="8">
    <location>
        <begin position="657"/>
        <end position="722"/>
    </location>
</feature>
<organism evidence="9 10">
    <name type="scientific">Pseudolycoriella hygida</name>
    <dbReference type="NCBI Taxonomy" id="35572"/>
    <lineage>
        <taxon>Eukaryota</taxon>
        <taxon>Metazoa</taxon>
        <taxon>Ecdysozoa</taxon>
        <taxon>Arthropoda</taxon>
        <taxon>Hexapoda</taxon>
        <taxon>Insecta</taxon>
        <taxon>Pterygota</taxon>
        <taxon>Neoptera</taxon>
        <taxon>Endopterygota</taxon>
        <taxon>Diptera</taxon>
        <taxon>Nematocera</taxon>
        <taxon>Sciaroidea</taxon>
        <taxon>Sciaridae</taxon>
        <taxon>Pseudolycoriella</taxon>
    </lineage>
</organism>
<proteinExistence type="predicted"/>
<feature type="region of interest" description="Disordered" evidence="6">
    <location>
        <begin position="40"/>
        <end position="201"/>
    </location>
</feature>
<evidence type="ECO:0000256" key="3">
    <source>
        <dbReference type="ARBA" id="ARBA00022771"/>
    </source>
</evidence>
<feature type="region of interest" description="Disordered" evidence="6">
    <location>
        <begin position="329"/>
        <end position="352"/>
    </location>
</feature>
<keyword evidence="5" id="KW-0539">Nucleus</keyword>
<dbReference type="Pfam" id="PF00651">
    <property type="entry name" value="BTB"/>
    <property type="match status" value="1"/>
</dbReference>
<feature type="compositionally biased region" description="Polar residues" evidence="6">
    <location>
        <begin position="108"/>
        <end position="131"/>
    </location>
</feature>
<dbReference type="OrthoDB" id="2311693at2759"/>
<gene>
    <name evidence="9" type="primary">lolal_1</name>
    <name evidence="9" type="ORF">Bhyg_10061</name>
</gene>
<dbReference type="AlphaFoldDB" id="A0A9Q0MST2"/>
<dbReference type="SUPFAM" id="SSF54695">
    <property type="entry name" value="POZ domain"/>
    <property type="match status" value="1"/>
</dbReference>
<dbReference type="PANTHER" id="PTHR23110:SF81">
    <property type="entry name" value="BTB-PROTEIN-VII, ISOFORM F-RELATED"/>
    <property type="match status" value="1"/>
</dbReference>